<gene>
    <name evidence="3" type="ORF">CTI12_AA117860</name>
</gene>
<feature type="transmembrane region" description="Helical" evidence="1">
    <location>
        <begin position="234"/>
        <end position="260"/>
    </location>
</feature>
<proteinExistence type="predicted"/>
<keyword evidence="4" id="KW-1185">Reference proteome</keyword>
<evidence type="ECO:0000313" key="4">
    <source>
        <dbReference type="Proteomes" id="UP000245207"/>
    </source>
</evidence>
<dbReference type="STRING" id="35608.A0A2U1NB35"/>
<dbReference type="Pfam" id="PF06697">
    <property type="entry name" value="DUF1191"/>
    <property type="match status" value="1"/>
</dbReference>
<keyword evidence="1" id="KW-1133">Transmembrane helix</keyword>
<dbReference type="InterPro" id="IPR010605">
    <property type="entry name" value="DUF1191"/>
</dbReference>
<sequence>MGFDTRFCISFVALCCLCLLRGIQAMDNSELRLLDDLFQEYAQKSFPRQPRTGLLYNVSLPSNFTGVEVSIVRLRRGSFLSKGANYSDFFMPPRIYSVPIFTRLDIVYSNLGNLSSYYYNVPNYTFIAPVVGFNTYGSTNTTGPIGNLSSPVTKLNLTLFGDSILVKFHSISLQQREKVKCVMFYSNGMFEMANMTLQNMCAVRDQGHFSIVEQTPPSIPLGPKEKGSATLWRWWVFGFAVGVFGLLLFGFIIIMTIRIYRMRKIGKMEKEAEKNEGLDATNVGQSKMPIATFVRTQPALEHDYFP</sequence>
<protein>
    <submittedName>
        <fullName evidence="3">Uncharacterized protein</fullName>
    </submittedName>
</protein>
<dbReference type="PANTHER" id="PTHR33512:SF7">
    <property type="entry name" value="LEGUME LECTIN DOMAIN-CONTAINING PROTEIN"/>
    <property type="match status" value="1"/>
</dbReference>
<keyword evidence="1" id="KW-0812">Transmembrane</keyword>
<reference evidence="3 4" key="1">
    <citation type="journal article" date="2018" name="Mol. Plant">
        <title>The genome of Artemisia annua provides insight into the evolution of Asteraceae family and artemisinin biosynthesis.</title>
        <authorList>
            <person name="Shen Q."/>
            <person name="Zhang L."/>
            <person name="Liao Z."/>
            <person name="Wang S."/>
            <person name="Yan T."/>
            <person name="Shi P."/>
            <person name="Liu M."/>
            <person name="Fu X."/>
            <person name="Pan Q."/>
            <person name="Wang Y."/>
            <person name="Lv Z."/>
            <person name="Lu X."/>
            <person name="Zhang F."/>
            <person name="Jiang W."/>
            <person name="Ma Y."/>
            <person name="Chen M."/>
            <person name="Hao X."/>
            <person name="Li L."/>
            <person name="Tang Y."/>
            <person name="Lv G."/>
            <person name="Zhou Y."/>
            <person name="Sun X."/>
            <person name="Brodelius P.E."/>
            <person name="Rose J.K.C."/>
            <person name="Tang K."/>
        </authorList>
    </citation>
    <scope>NUCLEOTIDE SEQUENCE [LARGE SCALE GENOMIC DNA]</scope>
    <source>
        <strain evidence="4">cv. Huhao1</strain>
        <tissue evidence="3">Leaf</tissue>
    </source>
</reference>
<accession>A0A2U1NB35</accession>
<dbReference type="Proteomes" id="UP000245207">
    <property type="component" value="Unassembled WGS sequence"/>
</dbReference>
<keyword evidence="1" id="KW-0472">Membrane</keyword>
<dbReference type="OrthoDB" id="768690at2759"/>
<dbReference type="EMBL" id="PKPP01003199">
    <property type="protein sequence ID" value="PWA70686.1"/>
    <property type="molecule type" value="Genomic_DNA"/>
</dbReference>
<dbReference type="AlphaFoldDB" id="A0A2U1NB35"/>
<dbReference type="GO" id="GO:0016020">
    <property type="term" value="C:membrane"/>
    <property type="evidence" value="ECO:0007669"/>
    <property type="project" value="TreeGrafter"/>
</dbReference>
<feature type="chain" id="PRO_5015688698" evidence="2">
    <location>
        <begin position="26"/>
        <end position="306"/>
    </location>
</feature>
<evidence type="ECO:0000256" key="1">
    <source>
        <dbReference type="SAM" id="Phobius"/>
    </source>
</evidence>
<keyword evidence="2" id="KW-0732">Signal</keyword>
<feature type="signal peptide" evidence="2">
    <location>
        <begin position="1"/>
        <end position="25"/>
    </location>
</feature>
<organism evidence="3 4">
    <name type="scientific">Artemisia annua</name>
    <name type="common">Sweet wormwood</name>
    <dbReference type="NCBI Taxonomy" id="35608"/>
    <lineage>
        <taxon>Eukaryota</taxon>
        <taxon>Viridiplantae</taxon>
        <taxon>Streptophyta</taxon>
        <taxon>Embryophyta</taxon>
        <taxon>Tracheophyta</taxon>
        <taxon>Spermatophyta</taxon>
        <taxon>Magnoliopsida</taxon>
        <taxon>eudicotyledons</taxon>
        <taxon>Gunneridae</taxon>
        <taxon>Pentapetalae</taxon>
        <taxon>asterids</taxon>
        <taxon>campanulids</taxon>
        <taxon>Asterales</taxon>
        <taxon>Asteraceae</taxon>
        <taxon>Asteroideae</taxon>
        <taxon>Anthemideae</taxon>
        <taxon>Artemisiinae</taxon>
        <taxon>Artemisia</taxon>
    </lineage>
</organism>
<dbReference type="PANTHER" id="PTHR33512">
    <property type="entry name" value="PROTEIN, PUTATIVE (DUF1191)-RELATED"/>
    <property type="match status" value="1"/>
</dbReference>
<evidence type="ECO:0000256" key="2">
    <source>
        <dbReference type="SAM" id="SignalP"/>
    </source>
</evidence>
<comment type="caution">
    <text evidence="3">The sequence shown here is derived from an EMBL/GenBank/DDBJ whole genome shotgun (WGS) entry which is preliminary data.</text>
</comment>
<name>A0A2U1NB35_ARTAN</name>
<evidence type="ECO:0000313" key="3">
    <source>
        <dbReference type="EMBL" id="PWA70686.1"/>
    </source>
</evidence>